<gene>
    <name evidence="2" type="ORF">ST47_g9680</name>
</gene>
<sequence length="146" mass="15883">MAALRWQQMSPHDGTRLPSSSFHLVPKHTKPPTGDDIPPSQGQANHSLRYPTQRPWRPLVKAESSHATTERVAPLGALAALLPSPSFPFSLNLLYPYCAVNTTAIFTDPLFRAPSSWNVPPLPNHSTAALLAVPLMPGYALLPVSF</sequence>
<reference evidence="2 3" key="1">
    <citation type="journal article" date="2016" name="Sci. Rep.">
        <title>Draft genome sequencing and secretome analysis of fungal phytopathogen Ascochyta rabiei provides insight into the necrotrophic effector repertoire.</title>
        <authorList>
            <person name="Verma S."/>
            <person name="Gazara R.K."/>
            <person name="Nizam S."/>
            <person name="Parween S."/>
            <person name="Chattopadhyay D."/>
            <person name="Verma P.K."/>
        </authorList>
    </citation>
    <scope>NUCLEOTIDE SEQUENCE [LARGE SCALE GENOMIC DNA]</scope>
    <source>
        <strain evidence="2 3">ArDII</strain>
    </source>
</reference>
<accession>A0A162WRK7</accession>
<evidence type="ECO:0000256" key="1">
    <source>
        <dbReference type="SAM" id="MobiDB-lite"/>
    </source>
</evidence>
<dbReference type="AlphaFoldDB" id="A0A162WRK7"/>
<proteinExistence type="predicted"/>
<evidence type="ECO:0000313" key="3">
    <source>
        <dbReference type="Proteomes" id="UP000076837"/>
    </source>
</evidence>
<dbReference type="Proteomes" id="UP000076837">
    <property type="component" value="Unassembled WGS sequence"/>
</dbReference>
<name>A0A162WRK7_DIDRA</name>
<organism evidence="2 3">
    <name type="scientific">Didymella rabiei</name>
    <name type="common">Chickpea ascochyta blight fungus</name>
    <name type="synonym">Mycosphaerella rabiei</name>
    <dbReference type="NCBI Taxonomy" id="5454"/>
    <lineage>
        <taxon>Eukaryota</taxon>
        <taxon>Fungi</taxon>
        <taxon>Dikarya</taxon>
        <taxon>Ascomycota</taxon>
        <taxon>Pezizomycotina</taxon>
        <taxon>Dothideomycetes</taxon>
        <taxon>Pleosporomycetidae</taxon>
        <taxon>Pleosporales</taxon>
        <taxon>Pleosporineae</taxon>
        <taxon>Didymellaceae</taxon>
        <taxon>Ascochyta</taxon>
    </lineage>
</organism>
<evidence type="ECO:0000313" key="2">
    <source>
        <dbReference type="EMBL" id="KZM19177.1"/>
    </source>
</evidence>
<keyword evidence="3" id="KW-1185">Reference proteome</keyword>
<comment type="caution">
    <text evidence="2">The sequence shown here is derived from an EMBL/GenBank/DDBJ whole genome shotgun (WGS) entry which is preliminary data.</text>
</comment>
<dbReference type="EMBL" id="JYNV01000299">
    <property type="protein sequence ID" value="KZM19177.1"/>
    <property type="molecule type" value="Genomic_DNA"/>
</dbReference>
<feature type="region of interest" description="Disordered" evidence="1">
    <location>
        <begin position="1"/>
        <end position="65"/>
    </location>
</feature>
<protein>
    <submittedName>
        <fullName evidence="2">Uncharacterized protein</fullName>
    </submittedName>
</protein>